<dbReference type="InterPro" id="IPR003141">
    <property type="entry name" value="Pol/His_phosphatase_N"/>
</dbReference>
<evidence type="ECO:0000313" key="3">
    <source>
        <dbReference type="Proteomes" id="UP000389128"/>
    </source>
</evidence>
<dbReference type="PANTHER" id="PTHR42924:SF3">
    <property type="entry name" value="POLYMERASE_HISTIDINOL PHOSPHATASE N-TERMINAL DOMAIN-CONTAINING PROTEIN"/>
    <property type="match status" value="1"/>
</dbReference>
<dbReference type="GO" id="GO:0004534">
    <property type="term" value="F:5'-3' RNA exonuclease activity"/>
    <property type="evidence" value="ECO:0007669"/>
    <property type="project" value="TreeGrafter"/>
</dbReference>
<dbReference type="InterPro" id="IPR016195">
    <property type="entry name" value="Pol/histidinol_Pase-like"/>
</dbReference>
<dbReference type="Pfam" id="PF02811">
    <property type="entry name" value="PHP"/>
    <property type="match status" value="1"/>
</dbReference>
<dbReference type="PANTHER" id="PTHR42924">
    <property type="entry name" value="EXONUCLEASE"/>
    <property type="match status" value="1"/>
</dbReference>
<evidence type="ECO:0000313" key="2">
    <source>
        <dbReference type="EMBL" id="TYC54526.1"/>
    </source>
</evidence>
<dbReference type="RefSeq" id="WP_148580590.1">
    <property type="nucleotide sequence ID" value="NZ_JAVEUW010000001.1"/>
</dbReference>
<dbReference type="NCBIfam" id="NF041577">
    <property type="entry name" value="nside_bi_sphtase"/>
    <property type="match status" value="1"/>
</dbReference>
<dbReference type="InterPro" id="IPR004013">
    <property type="entry name" value="PHP_dom"/>
</dbReference>
<dbReference type="Gene3D" id="1.10.150.650">
    <property type="match status" value="1"/>
</dbReference>
<comment type="caution">
    <text evidence="2">The sequence shown here is derived from an EMBL/GenBank/DDBJ whole genome shotgun (WGS) entry which is preliminary data.</text>
</comment>
<name>A0A6C2CLP2_9RHOO</name>
<evidence type="ECO:0000259" key="1">
    <source>
        <dbReference type="SMART" id="SM00481"/>
    </source>
</evidence>
<dbReference type="Proteomes" id="UP000389128">
    <property type="component" value="Unassembled WGS sequence"/>
</dbReference>
<accession>A0A6C2CLP2</accession>
<dbReference type="SUPFAM" id="SSF89550">
    <property type="entry name" value="PHP domain-like"/>
    <property type="match status" value="1"/>
</dbReference>
<organism evidence="2 3">
    <name type="scientific">Zoogloea oleivorans</name>
    <dbReference type="NCBI Taxonomy" id="1552750"/>
    <lineage>
        <taxon>Bacteria</taxon>
        <taxon>Pseudomonadati</taxon>
        <taxon>Pseudomonadota</taxon>
        <taxon>Betaproteobacteria</taxon>
        <taxon>Rhodocyclales</taxon>
        <taxon>Zoogloeaceae</taxon>
        <taxon>Zoogloea</taxon>
    </lineage>
</organism>
<dbReference type="SMART" id="SM00481">
    <property type="entry name" value="POLIIIAc"/>
    <property type="match status" value="1"/>
</dbReference>
<feature type="domain" description="Polymerase/histidinol phosphatase N-terminal" evidence="1">
    <location>
        <begin position="6"/>
        <end position="71"/>
    </location>
</feature>
<keyword evidence="3" id="KW-1185">Reference proteome</keyword>
<dbReference type="CDD" id="cd07438">
    <property type="entry name" value="PHP_HisPPase_AMP"/>
    <property type="match status" value="1"/>
</dbReference>
<dbReference type="InterPro" id="IPR049742">
    <property type="entry name" value="35NBP"/>
</dbReference>
<protein>
    <submittedName>
        <fullName evidence="2">PHP domain-containing protein</fullName>
    </submittedName>
</protein>
<dbReference type="EMBL" id="SDKK01000019">
    <property type="protein sequence ID" value="TYC54526.1"/>
    <property type="molecule type" value="Genomic_DNA"/>
</dbReference>
<dbReference type="AlphaFoldDB" id="A0A6C2CLP2"/>
<dbReference type="Gene3D" id="3.20.20.140">
    <property type="entry name" value="Metal-dependent hydrolases"/>
    <property type="match status" value="1"/>
</dbReference>
<reference evidence="2 3" key="1">
    <citation type="submission" date="2019-01" db="EMBL/GenBank/DDBJ databases">
        <title>Zoogloea oleivorans genome sequencing and assembly.</title>
        <authorList>
            <person name="Tancsics A."/>
            <person name="Farkas M."/>
            <person name="Kriszt B."/>
            <person name="Maroti G."/>
            <person name="Horvath B."/>
        </authorList>
    </citation>
    <scope>NUCLEOTIDE SEQUENCE [LARGE SCALE GENOMIC DNA]</scope>
    <source>
        <strain evidence="2 3">Buc</strain>
    </source>
</reference>
<dbReference type="OrthoDB" id="9804333at2"/>
<sequence>MNALNADLHCHSTASDGTLPPAEVVRRAHANGVDLLALTDHDELLGLPEAAATAAELGLRFVPGVEVSVSWLDQTLHIVGLGIDPTNEALIEGLGKVRSGRDGRAVRIAAELERIGIHGALEGALSYAGNPALVSRAHFARYLVEIGASRNVHDVFLHYLARGKPGYVEHVWATLEDAVGWIKGAGGLAVIAHPGRYRLSHAEMDLLLEKFRDLGGDAVEVSCGAHDGGQLLAFARLARKFGLMASRASDFHGPEDSPIDLGRASPLPPDLTPVWTRLT</sequence>
<proteinExistence type="predicted"/>
<dbReference type="InterPro" id="IPR052018">
    <property type="entry name" value="PHP_domain"/>
</dbReference>
<gene>
    <name evidence="2" type="ORF">ETQ85_18640</name>
</gene>
<dbReference type="GO" id="GO:0035312">
    <property type="term" value="F:5'-3' DNA exonuclease activity"/>
    <property type="evidence" value="ECO:0007669"/>
    <property type="project" value="TreeGrafter"/>
</dbReference>